<proteinExistence type="predicted"/>
<keyword evidence="2" id="KW-1185">Reference proteome</keyword>
<sequence>MKPLASSSLCFCKSDSSSKLRLLLCFYPILTDFDWEESFRAMSPAKGCSCLTTVKNDDKLEFSKILEAWQLLLVSAYAL</sequence>
<evidence type="ECO:0000313" key="1">
    <source>
        <dbReference type="EMBL" id="KAG7589124.1"/>
    </source>
</evidence>
<name>A0A8T2BW47_ARASU</name>
<dbReference type="AlphaFoldDB" id="A0A8T2BW47"/>
<dbReference type="EMBL" id="JAEFBJ010000007">
    <property type="protein sequence ID" value="KAG7589123.1"/>
    <property type="molecule type" value="Genomic_DNA"/>
</dbReference>
<accession>A0A8T2BW47</accession>
<organism evidence="1 2">
    <name type="scientific">Arabidopsis suecica</name>
    <name type="common">Swedish thale-cress</name>
    <name type="synonym">Cardaminopsis suecica</name>
    <dbReference type="NCBI Taxonomy" id="45249"/>
    <lineage>
        <taxon>Eukaryota</taxon>
        <taxon>Viridiplantae</taxon>
        <taxon>Streptophyta</taxon>
        <taxon>Embryophyta</taxon>
        <taxon>Tracheophyta</taxon>
        <taxon>Spermatophyta</taxon>
        <taxon>Magnoliopsida</taxon>
        <taxon>eudicotyledons</taxon>
        <taxon>Gunneridae</taxon>
        <taxon>Pentapetalae</taxon>
        <taxon>rosids</taxon>
        <taxon>malvids</taxon>
        <taxon>Brassicales</taxon>
        <taxon>Brassicaceae</taxon>
        <taxon>Camelineae</taxon>
        <taxon>Arabidopsis</taxon>
    </lineage>
</organism>
<dbReference type="Proteomes" id="UP000694251">
    <property type="component" value="Chromosome 7"/>
</dbReference>
<dbReference type="EMBL" id="JAEFBJ010000007">
    <property type="protein sequence ID" value="KAG7589124.1"/>
    <property type="molecule type" value="Genomic_DNA"/>
</dbReference>
<evidence type="ECO:0000313" key="2">
    <source>
        <dbReference type="Proteomes" id="UP000694251"/>
    </source>
</evidence>
<reference evidence="1 2" key="1">
    <citation type="submission" date="2020-12" db="EMBL/GenBank/DDBJ databases">
        <title>Concerted genomic and epigenomic changes stabilize Arabidopsis allopolyploids.</title>
        <authorList>
            <person name="Chen Z."/>
        </authorList>
    </citation>
    <scope>NUCLEOTIDE SEQUENCE [LARGE SCALE GENOMIC DNA]</scope>
    <source>
        <strain evidence="1">As9502</strain>
        <tissue evidence="1">Leaf</tissue>
    </source>
</reference>
<gene>
    <name evidence="1" type="ORF">ISN44_As07g014390</name>
</gene>
<protein>
    <submittedName>
        <fullName evidence="1">Uncharacterized protein</fullName>
    </submittedName>
</protein>
<comment type="caution">
    <text evidence="1">The sequence shown here is derived from an EMBL/GenBank/DDBJ whole genome shotgun (WGS) entry which is preliminary data.</text>
</comment>